<organism evidence="1 2">
    <name type="scientific">Nepenthes gracilis</name>
    <name type="common">Slender pitcher plant</name>
    <dbReference type="NCBI Taxonomy" id="150966"/>
    <lineage>
        <taxon>Eukaryota</taxon>
        <taxon>Viridiplantae</taxon>
        <taxon>Streptophyta</taxon>
        <taxon>Embryophyta</taxon>
        <taxon>Tracheophyta</taxon>
        <taxon>Spermatophyta</taxon>
        <taxon>Magnoliopsida</taxon>
        <taxon>eudicotyledons</taxon>
        <taxon>Gunneridae</taxon>
        <taxon>Pentapetalae</taxon>
        <taxon>Caryophyllales</taxon>
        <taxon>Nepenthaceae</taxon>
        <taxon>Nepenthes</taxon>
    </lineage>
</organism>
<gene>
    <name evidence="1" type="ORF">Nepgr_005767</name>
</gene>
<sequence length="158" mass="17533">MGNAASCAPSIASNGAIKVLKWDGRIEAYTRPVKAEELMLEHPEQFVCDPSSLQVGHRIPGLPADDELEFRRLYFLLPTEMLYSVLTREEMGQLTSKASKALKHASSFRGRIFPAFADLNCILPNSVARQVAETEPVSQSYSSHRSWKPALETIVEAN</sequence>
<keyword evidence="2" id="KW-1185">Reference proteome</keyword>
<reference evidence="1" key="1">
    <citation type="submission" date="2023-05" db="EMBL/GenBank/DDBJ databases">
        <title>Nepenthes gracilis genome sequencing.</title>
        <authorList>
            <person name="Fukushima K."/>
        </authorList>
    </citation>
    <scope>NUCLEOTIDE SEQUENCE</scope>
    <source>
        <strain evidence="1">SING2019-196</strain>
    </source>
</reference>
<dbReference type="Proteomes" id="UP001279734">
    <property type="component" value="Unassembled WGS sequence"/>
</dbReference>
<accession>A0AAD3XGS1</accession>
<dbReference type="InterPro" id="IPR025322">
    <property type="entry name" value="PADRE_dom"/>
</dbReference>
<name>A0AAD3XGS1_NEPGR</name>
<dbReference type="Pfam" id="PF14009">
    <property type="entry name" value="PADRE"/>
    <property type="match status" value="1"/>
</dbReference>
<comment type="caution">
    <text evidence="1">The sequence shown here is derived from an EMBL/GenBank/DDBJ whole genome shotgun (WGS) entry which is preliminary data.</text>
</comment>
<evidence type="ECO:0000313" key="1">
    <source>
        <dbReference type="EMBL" id="GMH03928.1"/>
    </source>
</evidence>
<dbReference type="AlphaFoldDB" id="A0AAD3XGS1"/>
<protein>
    <submittedName>
        <fullName evidence="1">Uncharacterized protein</fullName>
    </submittedName>
</protein>
<evidence type="ECO:0000313" key="2">
    <source>
        <dbReference type="Proteomes" id="UP001279734"/>
    </source>
</evidence>
<proteinExistence type="predicted"/>
<dbReference type="PANTHER" id="PTHR33052">
    <property type="entry name" value="DUF4228 DOMAIN PROTEIN-RELATED"/>
    <property type="match status" value="1"/>
</dbReference>
<dbReference type="EMBL" id="BSYO01000004">
    <property type="protein sequence ID" value="GMH03928.1"/>
    <property type="molecule type" value="Genomic_DNA"/>
</dbReference>